<accession>A0A099NX85</accession>
<feature type="binding site" evidence="9">
    <location>
        <position position="314"/>
    </location>
    <ligand>
        <name>Zn(2+)</name>
        <dbReference type="ChEBI" id="CHEBI:29105"/>
        <label>2</label>
    </ligand>
</feature>
<evidence type="ECO:0000256" key="1">
    <source>
        <dbReference type="ARBA" id="ARBA00005984"/>
    </source>
</evidence>
<dbReference type="CDD" id="cd16012">
    <property type="entry name" value="ALP"/>
    <property type="match status" value="1"/>
</dbReference>
<dbReference type="GO" id="GO:0047386">
    <property type="term" value="F:fructose-2,6-bisphosphate 6-phosphatase activity"/>
    <property type="evidence" value="ECO:0007669"/>
    <property type="project" value="EnsemblFungi"/>
</dbReference>
<feature type="binding site" evidence="9">
    <location>
        <position position="354"/>
    </location>
    <ligand>
        <name>Zn(2+)</name>
        <dbReference type="ChEBI" id="CHEBI:29105"/>
        <label>2</label>
    </ligand>
</feature>
<dbReference type="GO" id="GO:0009166">
    <property type="term" value="P:nucleotide catabolic process"/>
    <property type="evidence" value="ECO:0007669"/>
    <property type="project" value="EnsemblFungi"/>
</dbReference>
<sequence>MSFDKNGPFKLNITTLLSILSLLVFVYCIPNPETQQTLHSEAGKKPGKKNIIMMVTDGTGPSSFNMARSFNQYIKDLSFDEPLFIDKYLIGQSRTRSSSSLITDSAAGATAFSCALKSYNGAIGVDQFKNPCGTILEALKLKGWKTGLVVTTSITDATPAAFSSHADYRQFQDLIANQQLGLNMTITGPDGNGLVDLMIGGGRCSFLPGSSVEGCRQDELNLIEYALERGWNVSLTREEFDQLGMGLNEEVSLPVLSLLAYYNIPYELDRNEHKFPSLFEETVTALNILSRETAESDQGFFLLVEGSRIDHAGHHNDPHAQVHEILAFDKAFQAVIEFAENSDVETYVISTSDHETGGVDVGRQVTPEYPDYIWYPEVLDRARHSGEFLNFKINKWMHERGTIKQEELREYIEREILEKDLGILDYDRDEIHDILELIYRDSASNETDEGYITITEVDGASAVVEFLKDMVSRRARIGWSTHGHTAADVNVYGYCNREQGEQLLVTALGGNIENIQIGKFMEQIGGVELSELSDKLVREGQIHAPA</sequence>
<feature type="binding site" evidence="9">
    <location>
        <position position="57"/>
    </location>
    <ligand>
        <name>Mg(2+)</name>
        <dbReference type="ChEBI" id="CHEBI:18420"/>
    </ligand>
</feature>
<comment type="catalytic activity">
    <reaction evidence="11">
        <text>a phosphate monoester + H2O = an alcohol + phosphate</text>
        <dbReference type="Rhea" id="RHEA:15017"/>
        <dbReference type="ChEBI" id="CHEBI:15377"/>
        <dbReference type="ChEBI" id="CHEBI:30879"/>
        <dbReference type="ChEBI" id="CHEBI:43474"/>
        <dbReference type="ChEBI" id="CHEBI:67140"/>
        <dbReference type="EC" id="3.1.3.1"/>
    </reaction>
</comment>
<dbReference type="Gene3D" id="1.10.60.40">
    <property type="match status" value="1"/>
</dbReference>
<reference evidence="16" key="1">
    <citation type="journal article" date="2014" name="Microb. Cell Fact.">
        <title>Exploiting Issatchenkia orientalis SD108 for succinic acid production.</title>
        <authorList>
            <person name="Xiao H."/>
            <person name="Shao Z."/>
            <person name="Jiang Y."/>
            <person name="Dole S."/>
            <person name="Zhao H."/>
        </authorList>
    </citation>
    <scope>NUCLEOTIDE SEQUENCE [LARGE SCALE GENOMIC DNA]</scope>
    <source>
        <strain evidence="16">SD108</strain>
    </source>
</reference>
<evidence type="ECO:0000256" key="8">
    <source>
        <dbReference type="PIRSR" id="PIRSR601952-1"/>
    </source>
</evidence>
<dbReference type="eggNOG" id="KOG4126">
    <property type="taxonomic scope" value="Eukaryota"/>
</dbReference>
<dbReference type="InterPro" id="IPR001952">
    <property type="entry name" value="Alkaline_phosphatase"/>
</dbReference>
<dbReference type="KEGG" id="pkz:C5L36_0A07510"/>
<evidence type="ECO:0000256" key="9">
    <source>
        <dbReference type="PIRSR" id="PIRSR601952-2"/>
    </source>
</evidence>
<evidence type="ECO:0000256" key="5">
    <source>
        <dbReference type="ARBA" id="ARBA00022801"/>
    </source>
</evidence>
<keyword evidence="7 9" id="KW-0460">Magnesium</keyword>
<evidence type="ECO:0000313" key="14">
    <source>
        <dbReference type="EMBL" id="KGK36506.1"/>
    </source>
</evidence>
<feature type="binding site" evidence="9">
    <location>
        <position position="158"/>
    </location>
    <ligand>
        <name>Mg(2+)</name>
        <dbReference type="ChEBI" id="CHEBI:18420"/>
    </ligand>
</feature>
<dbReference type="InterPro" id="IPR017850">
    <property type="entry name" value="Alkaline_phosphatase_core_sf"/>
</dbReference>
<feature type="binding site" evidence="9">
    <location>
        <position position="484"/>
    </location>
    <ligand>
        <name>Zn(2+)</name>
        <dbReference type="ChEBI" id="CHEBI:29105"/>
        <label>2</label>
    </ligand>
</feature>
<feature type="active site" description="Phosphoserine intermediate" evidence="8">
    <location>
        <position position="105"/>
    </location>
</feature>
<keyword evidence="4 9" id="KW-0479">Metal-binding</keyword>
<evidence type="ECO:0000256" key="4">
    <source>
        <dbReference type="ARBA" id="ARBA00022723"/>
    </source>
</evidence>
<dbReference type="SUPFAM" id="SSF53649">
    <property type="entry name" value="Alkaline phosphatase-like"/>
    <property type="match status" value="1"/>
</dbReference>
<dbReference type="PROSITE" id="PS00123">
    <property type="entry name" value="ALKALINE_PHOSPHATASE"/>
    <property type="match status" value="1"/>
</dbReference>
<dbReference type="Pfam" id="PF00245">
    <property type="entry name" value="Alk_phosphatase"/>
    <property type="match status" value="1"/>
</dbReference>
<evidence type="ECO:0000313" key="15">
    <source>
        <dbReference type="EMBL" id="OUT23627.1"/>
    </source>
</evidence>
<feature type="binding site" evidence="9">
    <location>
        <position position="310"/>
    </location>
    <ligand>
        <name>Zn(2+)</name>
        <dbReference type="ChEBI" id="CHEBI:29105"/>
        <label>2</label>
    </ligand>
</feature>
<gene>
    <name evidence="13" type="ORF">C5L36_0A07510</name>
    <name evidence="15" type="ORF">CAS74_001953</name>
    <name evidence="14" type="ORF">JL09_g4339</name>
</gene>
<feature type="binding site" evidence="9">
    <location>
        <position position="305"/>
    </location>
    <ligand>
        <name>Mg(2+)</name>
        <dbReference type="ChEBI" id="CHEBI:18420"/>
    </ligand>
</feature>
<dbReference type="AlphaFoldDB" id="A0A099NX85"/>
<dbReference type="HOGENOM" id="CLU_008539_6_0_1"/>
<feature type="signal peptide" evidence="12">
    <location>
        <begin position="1"/>
        <end position="28"/>
    </location>
</feature>
<proteinExistence type="inferred from homology"/>
<keyword evidence="3" id="KW-0597">Phosphoprotein</keyword>
<dbReference type="EMBL" id="NHMM01000002">
    <property type="protein sequence ID" value="OUT23627.1"/>
    <property type="molecule type" value="Genomic_DNA"/>
</dbReference>
<dbReference type="GO" id="GO:0000329">
    <property type="term" value="C:fungal-type vacuole membrane"/>
    <property type="evidence" value="ECO:0007669"/>
    <property type="project" value="EnsemblFungi"/>
</dbReference>
<comment type="similarity">
    <text evidence="1 10">Belongs to the alkaline phosphatase family.</text>
</comment>
<reference evidence="13 18" key="4">
    <citation type="submission" date="2018-06" db="EMBL/GenBank/DDBJ databases">
        <title>Population genomics shows no distinction between pathogenic Candida krusei and environmental Pichia kudriavzevii: One species, four names.</title>
        <authorList>
            <person name="Douglass A.P."/>
            <person name="Offei B."/>
            <person name="Braun-Galleani S."/>
            <person name="Coughlan A.Y."/>
            <person name="Martos A."/>
            <person name="Ortiz-Merino R.A."/>
            <person name="Byrne K.P."/>
            <person name="Wolfe K.H."/>
        </authorList>
    </citation>
    <scope>NUCLEOTIDE SEQUENCE [LARGE SCALE GENOMIC DNA]</scope>
    <source>
        <strain evidence="13 18">CBS573</strain>
    </source>
</reference>
<dbReference type="GO" id="GO:0004035">
    <property type="term" value="F:alkaline phosphatase activity"/>
    <property type="evidence" value="ECO:0007669"/>
    <property type="project" value="UniProtKB-EC"/>
</dbReference>
<evidence type="ECO:0000256" key="6">
    <source>
        <dbReference type="ARBA" id="ARBA00022833"/>
    </source>
</evidence>
<dbReference type="GeneID" id="40381861"/>
<dbReference type="SMART" id="SM00098">
    <property type="entry name" value="alkPPc"/>
    <property type="match status" value="1"/>
</dbReference>
<dbReference type="EMBL" id="JQFK01000066">
    <property type="protein sequence ID" value="KGK36506.1"/>
    <property type="molecule type" value="Genomic_DNA"/>
</dbReference>
<comment type="cofactor">
    <cofactor evidence="9">
        <name>Zn(2+)</name>
        <dbReference type="ChEBI" id="CHEBI:29105"/>
    </cofactor>
    <text evidence="9">Binds 2 Zn(2+) ions.</text>
</comment>
<evidence type="ECO:0000313" key="16">
    <source>
        <dbReference type="Proteomes" id="UP000029867"/>
    </source>
</evidence>
<feature type="binding site" evidence="9">
    <location>
        <position position="57"/>
    </location>
    <ligand>
        <name>Zn(2+)</name>
        <dbReference type="ChEBI" id="CHEBI:29105"/>
        <label>2</label>
    </ligand>
</feature>
<name>A0A099NX85_PICKU</name>
<dbReference type="GO" id="GO:0046872">
    <property type="term" value="F:metal ion binding"/>
    <property type="evidence" value="ECO:0007669"/>
    <property type="project" value="UniProtKB-KW"/>
</dbReference>
<dbReference type="OrthoDB" id="7392499at2759"/>
<dbReference type="Proteomes" id="UP000249293">
    <property type="component" value="Chromosome 1"/>
</dbReference>
<reference evidence="15 17" key="3">
    <citation type="submission" date="2017-05" db="EMBL/GenBank/DDBJ databases">
        <title>The Genome Sequence of Candida krusei Ckrusei653.</title>
        <authorList>
            <person name="Cuomo C."/>
            <person name="Forche A."/>
            <person name="Young S."/>
            <person name="Abouelleil A."/>
            <person name="Cao P."/>
            <person name="Chapman S."/>
            <person name="Cusick C."/>
            <person name="Shea T."/>
            <person name="Nusbaum C."/>
            <person name="Birren B."/>
        </authorList>
    </citation>
    <scope>NUCLEOTIDE SEQUENCE [LARGE SCALE GENOMIC DNA]</scope>
    <source>
        <strain evidence="15 17">Ckrusei653</strain>
    </source>
</reference>
<evidence type="ECO:0000256" key="2">
    <source>
        <dbReference type="ARBA" id="ARBA00012647"/>
    </source>
</evidence>
<keyword evidence="6 9" id="KW-0862">Zinc</keyword>
<dbReference type="Proteomes" id="UP000029867">
    <property type="component" value="Unassembled WGS sequence"/>
</dbReference>
<keyword evidence="5 11" id="KW-0378">Hydrolase</keyword>
<evidence type="ECO:0000256" key="3">
    <source>
        <dbReference type="ARBA" id="ARBA00022553"/>
    </source>
</evidence>
<dbReference type="PANTHER" id="PTHR11596">
    <property type="entry name" value="ALKALINE PHOSPHATASE"/>
    <property type="match status" value="1"/>
</dbReference>
<evidence type="ECO:0000256" key="11">
    <source>
        <dbReference type="RuleBase" id="RU003947"/>
    </source>
</evidence>
<keyword evidence="18" id="KW-1185">Reference proteome</keyword>
<protein>
    <recommendedName>
        <fullName evidence="2 11">Alkaline phosphatase</fullName>
        <ecNumber evidence="2 11">3.1.3.1</ecNumber>
    </recommendedName>
</protein>
<reference evidence="14" key="2">
    <citation type="submission" date="2014-08" db="EMBL/GenBank/DDBJ databases">
        <title>Exploiting Issatchenkia orientalis SD108 for Succinic Acid Production.</title>
        <authorList>
            <person name="Xiao H."/>
            <person name="Shao Z."/>
            <person name="Jiang Y."/>
            <person name="Dole S."/>
            <person name="Zhao H."/>
        </authorList>
    </citation>
    <scope>NUCLEOTIDE SEQUENCE [LARGE SCALE GENOMIC DNA]</scope>
    <source>
        <strain evidence="14">SD108</strain>
    </source>
</reference>
<comment type="cofactor">
    <cofactor evidence="9">
        <name>Mg(2+)</name>
        <dbReference type="ChEBI" id="CHEBI:18420"/>
    </cofactor>
    <text evidence="9">Binds 1 Mg(2+) ion.</text>
</comment>
<feature type="binding site" evidence="9">
    <location>
        <position position="353"/>
    </location>
    <ligand>
        <name>Zn(2+)</name>
        <dbReference type="ChEBI" id="CHEBI:29105"/>
        <label>1</label>
    </ligand>
</feature>
<evidence type="ECO:0000313" key="13">
    <source>
        <dbReference type="EMBL" id="AWU74151.1"/>
    </source>
</evidence>
<dbReference type="EC" id="3.1.3.1" evidence="2 11"/>
<evidence type="ECO:0000256" key="12">
    <source>
        <dbReference type="SAM" id="SignalP"/>
    </source>
</evidence>
<evidence type="ECO:0000313" key="18">
    <source>
        <dbReference type="Proteomes" id="UP000249293"/>
    </source>
</evidence>
<organism evidence="14 16">
    <name type="scientific">Pichia kudriavzevii</name>
    <name type="common">Yeast</name>
    <name type="synonym">Issatchenkia orientalis</name>
    <dbReference type="NCBI Taxonomy" id="4909"/>
    <lineage>
        <taxon>Eukaryota</taxon>
        <taxon>Fungi</taxon>
        <taxon>Dikarya</taxon>
        <taxon>Ascomycota</taxon>
        <taxon>Saccharomycotina</taxon>
        <taxon>Pichiomycetes</taxon>
        <taxon>Pichiales</taxon>
        <taxon>Pichiaceae</taxon>
        <taxon>Pichia</taxon>
    </lineage>
</organism>
<dbReference type="PANTHER" id="PTHR11596:SF5">
    <property type="entry name" value="ALKALINE PHOSPHATASE"/>
    <property type="match status" value="1"/>
</dbReference>
<dbReference type="GO" id="GO:0046496">
    <property type="term" value="P:nicotinamide nucleotide metabolic process"/>
    <property type="evidence" value="ECO:0007669"/>
    <property type="project" value="EnsemblFungi"/>
</dbReference>
<keyword evidence="12" id="KW-0732">Signal</keyword>
<dbReference type="InterPro" id="IPR018299">
    <property type="entry name" value="Alkaline_phosphatase_AS"/>
</dbReference>
<feature type="binding site" evidence="9">
    <location>
        <position position="156"/>
    </location>
    <ligand>
        <name>Mg(2+)</name>
        <dbReference type="ChEBI" id="CHEBI:18420"/>
    </ligand>
</feature>
<dbReference type="PRINTS" id="PR00113">
    <property type="entry name" value="ALKPHPHTASE"/>
</dbReference>
<evidence type="ECO:0000256" key="7">
    <source>
        <dbReference type="ARBA" id="ARBA00022842"/>
    </source>
</evidence>
<dbReference type="EMBL" id="CP028773">
    <property type="protein sequence ID" value="AWU74151.1"/>
    <property type="molecule type" value="Genomic_DNA"/>
</dbReference>
<dbReference type="Gene3D" id="3.40.720.10">
    <property type="entry name" value="Alkaline Phosphatase, subunit A"/>
    <property type="match status" value="1"/>
</dbReference>
<dbReference type="RefSeq" id="XP_029319628.1">
    <property type="nucleotide sequence ID" value="XM_029463768.1"/>
</dbReference>
<dbReference type="VEuPathDB" id="FungiDB:C5L36_0A07510"/>
<evidence type="ECO:0000256" key="10">
    <source>
        <dbReference type="RuleBase" id="RU003946"/>
    </source>
</evidence>
<feature type="chain" id="PRO_5001959340" description="Alkaline phosphatase" evidence="12">
    <location>
        <begin position="29"/>
        <end position="546"/>
    </location>
</feature>
<dbReference type="Proteomes" id="UP000195871">
    <property type="component" value="Unassembled WGS sequence"/>
</dbReference>
<evidence type="ECO:0000313" key="17">
    <source>
        <dbReference type="Proteomes" id="UP000195871"/>
    </source>
</evidence>
<dbReference type="STRING" id="4909.A0A099NX85"/>